<dbReference type="GO" id="GO:0000271">
    <property type="term" value="P:polysaccharide biosynthetic process"/>
    <property type="evidence" value="ECO:0007669"/>
    <property type="project" value="InterPro"/>
</dbReference>
<dbReference type="EMBL" id="KB303928">
    <property type="protein sequence ID" value="ELU02557.1"/>
    <property type="molecule type" value="Genomic_DNA"/>
</dbReference>
<dbReference type="Proteomes" id="UP000014760">
    <property type="component" value="Unassembled WGS sequence"/>
</dbReference>
<dbReference type="HOGENOM" id="CLU_2114923_0_0_1"/>
<evidence type="ECO:0000313" key="2">
    <source>
        <dbReference type="EnsemblMetazoa" id="CapteP51746"/>
    </source>
</evidence>
<dbReference type="AlphaFoldDB" id="R7UH13"/>
<evidence type="ECO:0000313" key="1">
    <source>
        <dbReference type="EMBL" id="ELU02557.1"/>
    </source>
</evidence>
<reference evidence="3" key="1">
    <citation type="submission" date="2012-12" db="EMBL/GenBank/DDBJ databases">
        <authorList>
            <person name="Hellsten U."/>
            <person name="Grimwood J."/>
            <person name="Chapman J.A."/>
            <person name="Shapiro H."/>
            <person name="Aerts A."/>
            <person name="Otillar R.P."/>
            <person name="Terry A.Y."/>
            <person name="Boore J.L."/>
            <person name="Simakov O."/>
            <person name="Marletaz F."/>
            <person name="Cho S.-J."/>
            <person name="Edsinger-Gonzales E."/>
            <person name="Havlak P."/>
            <person name="Kuo D.-H."/>
            <person name="Larsson T."/>
            <person name="Lv J."/>
            <person name="Arendt D."/>
            <person name="Savage R."/>
            <person name="Osoegawa K."/>
            <person name="de Jong P."/>
            <person name="Lindberg D.R."/>
            <person name="Seaver E.C."/>
            <person name="Weisblat D.A."/>
            <person name="Putnam N.H."/>
            <person name="Grigoriev I.V."/>
            <person name="Rokhsar D.S."/>
        </authorList>
    </citation>
    <scope>NUCLEOTIDE SEQUENCE</scope>
    <source>
        <strain evidence="3">I ESC-2004</strain>
    </source>
</reference>
<dbReference type="EnsemblMetazoa" id="CapteT51746">
    <property type="protein sequence ID" value="CapteP51746"/>
    <property type="gene ID" value="CapteG51746"/>
</dbReference>
<accession>R7UH13</accession>
<gene>
    <name evidence="1" type="ORF">CAPTEDRAFT_51746</name>
</gene>
<dbReference type="OrthoDB" id="10593473at2759"/>
<proteinExistence type="predicted"/>
<sequence>HPMDRGYTDYQQVIEQLALHYGVVGRIIYCHDIPLPALYHHTRGVVTVNSTVGLSALLHNLPVKVTGRAFYNIRHLTSQCSLDQFWLAPEPVHTELFNRLHSLIFRESQINGSFF</sequence>
<feature type="non-terminal residue" evidence="1">
    <location>
        <position position="115"/>
    </location>
</feature>
<dbReference type="Pfam" id="PF05159">
    <property type="entry name" value="Capsule_synth"/>
    <property type="match status" value="1"/>
</dbReference>
<feature type="non-terminal residue" evidence="1">
    <location>
        <position position="1"/>
    </location>
</feature>
<evidence type="ECO:0000313" key="3">
    <source>
        <dbReference type="Proteomes" id="UP000014760"/>
    </source>
</evidence>
<reference evidence="1 3" key="2">
    <citation type="journal article" date="2013" name="Nature">
        <title>Insights into bilaterian evolution from three spiralian genomes.</title>
        <authorList>
            <person name="Simakov O."/>
            <person name="Marletaz F."/>
            <person name="Cho S.J."/>
            <person name="Edsinger-Gonzales E."/>
            <person name="Havlak P."/>
            <person name="Hellsten U."/>
            <person name="Kuo D.H."/>
            <person name="Larsson T."/>
            <person name="Lv J."/>
            <person name="Arendt D."/>
            <person name="Savage R."/>
            <person name="Osoegawa K."/>
            <person name="de Jong P."/>
            <person name="Grimwood J."/>
            <person name="Chapman J.A."/>
            <person name="Shapiro H."/>
            <person name="Aerts A."/>
            <person name="Otillar R.P."/>
            <person name="Terry A.Y."/>
            <person name="Boore J.L."/>
            <person name="Grigoriev I.V."/>
            <person name="Lindberg D.R."/>
            <person name="Seaver E.C."/>
            <person name="Weisblat D.A."/>
            <person name="Putnam N.H."/>
            <person name="Rokhsar D.S."/>
        </authorList>
    </citation>
    <scope>NUCLEOTIDE SEQUENCE</scope>
    <source>
        <strain evidence="1 3">I ESC-2004</strain>
    </source>
</reference>
<dbReference type="GO" id="GO:0015774">
    <property type="term" value="P:polysaccharide transport"/>
    <property type="evidence" value="ECO:0007669"/>
    <property type="project" value="InterPro"/>
</dbReference>
<dbReference type="InterPro" id="IPR007833">
    <property type="entry name" value="Capsule_polysaccharide_synth"/>
</dbReference>
<name>R7UH13_CAPTE</name>
<dbReference type="EMBL" id="AMQN01046003">
    <property type="status" value="NOT_ANNOTATED_CDS"/>
    <property type="molecule type" value="Genomic_DNA"/>
</dbReference>
<reference evidence="2" key="3">
    <citation type="submission" date="2015-06" db="UniProtKB">
        <authorList>
            <consortium name="EnsemblMetazoa"/>
        </authorList>
    </citation>
    <scope>IDENTIFICATION</scope>
</reference>
<keyword evidence="3" id="KW-1185">Reference proteome</keyword>
<organism evidence="1">
    <name type="scientific">Capitella teleta</name>
    <name type="common">Polychaete worm</name>
    <dbReference type="NCBI Taxonomy" id="283909"/>
    <lineage>
        <taxon>Eukaryota</taxon>
        <taxon>Metazoa</taxon>
        <taxon>Spiralia</taxon>
        <taxon>Lophotrochozoa</taxon>
        <taxon>Annelida</taxon>
        <taxon>Polychaeta</taxon>
        <taxon>Sedentaria</taxon>
        <taxon>Scolecida</taxon>
        <taxon>Capitellidae</taxon>
        <taxon>Capitella</taxon>
    </lineage>
</organism>
<protein>
    <submittedName>
        <fullName evidence="1 2">Uncharacterized protein</fullName>
    </submittedName>
</protein>